<accession>A0A1H5R512</accession>
<dbReference type="SUPFAM" id="SSF47413">
    <property type="entry name" value="lambda repressor-like DNA-binding domains"/>
    <property type="match status" value="1"/>
</dbReference>
<dbReference type="Gene3D" id="1.10.260.40">
    <property type="entry name" value="lambda repressor-like DNA-binding domains"/>
    <property type="match status" value="1"/>
</dbReference>
<dbReference type="Pfam" id="PF19054">
    <property type="entry name" value="DUF5753"/>
    <property type="match status" value="1"/>
</dbReference>
<dbReference type="AlphaFoldDB" id="A0A1H5R512"/>
<evidence type="ECO:0000313" key="2">
    <source>
        <dbReference type="EMBL" id="SEF33134.1"/>
    </source>
</evidence>
<dbReference type="EMBL" id="FNUJ01000006">
    <property type="protein sequence ID" value="SEF33134.1"/>
    <property type="molecule type" value="Genomic_DNA"/>
</dbReference>
<dbReference type="GO" id="GO:0003677">
    <property type="term" value="F:DNA binding"/>
    <property type="evidence" value="ECO:0007669"/>
    <property type="project" value="InterPro"/>
</dbReference>
<sequence>MREAHGVGLRKLARILGFAPQVLSLWEKGLRLPTVADVALILGYFEVRGEKQRHLLELAGSAREPDWITAGSPEIPEPLSGLLECERSATTITNWELGIIPGLLQTADYARALLSNSNLTLEQADARLKVRLERQKILTRPQPARLNAVIFETAFRERVGNADIMSDQYDHLLEMSRLPNVSLRIVRSGQGYQPGLLGSYLIYEYEELPPIIFLEHYSGSAFLSDDKHLAAYRRLAKMTAEIALDNEASRSLIAEVTR</sequence>
<evidence type="ECO:0000259" key="1">
    <source>
        <dbReference type="PROSITE" id="PS50943"/>
    </source>
</evidence>
<proteinExistence type="predicted"/>
<dbReference type="InterPro" id="IPR010982">
    <property type="entry name" value="Lambda_DNA-bd_dom_sf"/>
</dbReference>
<reference evidence="3" key="1">
    <citation type="submission" date="2016-10" db="EMBL/GenBank/DDBJ databases">
        <authorList>
            <person name="Varghese N."/>
            <person name="Submissions S."/>
        </authorList>
    </citation>
    <scope>NUCLEOTIDE SEQUENCE [LARGE SCALE GENOMIC DNA]</scope>
    <source>
        <strain evidence="3">DSM 44654</strain>
    </source>
</reference>
<organism evidence="2 3">
    <name type="scientific">Amycolatopsis pretoriensis</name>
    <dbReference type="NCBI Taxonomy" id="218821"/>
    <lineage>
        <taxon>Bacteria</taxon>
        <taxon>Bacillati</taxon>
        <taxon>Actinomycetota</taxon>
        <taxon>Actinomycetes</taxon>
        <taxon>Pseudonocardiales</taxon>
        <taxon>Pseudonocardiaceae</taxon>
        <taxon>Amycolatopsis</taxon>
    </lineage>
</organism>
<dbReference type="Proteomes" id="UP000198878">
    <property type="component" value="Unassembled WGS sequence"/>
</dbReference>
<feature type="domain" description="HTH cro/C1-type" evidence="1">
    <location>
        <begin position="1"/>
        <end position="52"/>
    </location>
</feature>
<protein>
    <recommendedName>
        <fullName evidence="1">HTH cro/C1-type domain-containing protein</fullName>
    </recommendedName>
</protein>
<dbReference type="InterPro" id="IPR001387">
    <property type="entry name" value="Cro/C1-type_HTH"/>
</dbReference>
<dbReference type="STRING" id="218821.SAMN05421837_106614"/>
<name>A0A1H5R512_9PSEU</name>
<keyword evidence="3" id="KW-1185">Reference proteome</keyword>
<dbReference type="PROSITE" id="PS50943">
    <property type="entry name" value="HTH_CROC1"/>
    <property type="match status" value="1"/>
</dbReference>
<gene>
    <name evidence="2" type="ORF">SAMN05421837_106614</name>
</gene>
<evidence type="ECO:0000313" key="3">
    <source>
        <dbReference type="Proteomes" id="UP000198878"/>
    </source>
</evidence>
<dbReference type="CDD" id="cd00093">
    <property type="entry name" value="HTH_XRE"/>
    <property type="match status" value="1"/>
</dbReference>
<dbReference type="InterPro" id="IPR043917">
    <property type="entry name" value="DUF5753"/>
</dbReference>